<feature type="coiled-coil region" evidence="1">
    <location>
        <begin position="231"/>
        <end position="258"/>
    </location>
</feature>
<dbReference type="EMBL" id="QNUK01000191">
    <property type="protein sequence ID" value="KAF5898671.1"/>
    <property type="molecule type" value="Genomic_DNA"/>
</dbReference>
<dbReference type="AlphaFoldDB" id="A0A8J4U4M3"/>
<comment type="caution">
    <text evidence="3">The sequence shown here is derived from an EMBL/GenBank/DDBJ whole genome shotgun (WGS) entry which is preliminary data.</text>
</comment>
<keyword evidence="4" id="KW-1185">Reference proteome</keyword>
<dbReference type="Proteomes" id="UP000727407">
    <property type="component" value="Unassembled WGS sequence"/>
</dbReference>
<dbReference type="OrthoDB" id="685795at2759"/>
<accession>A0A8J4U4M3</accession>
<gene>
    <name evidence="3" type="ORF">DAT39_011615</name>
</gene>
<organism evidence="3 4">
    <name type="scientific">Clarias magur</name>
    <name type="common">Asian catfish</name>
    <name type="synonym">Macropteronotus magur</name>
    <dbReference type="NCBI Taxonomy" id="1594786"/>
    <lineage>
        <taxon>Eukaryota</taxon>
        <taxon>Metazoa</taxon>
        <taxon>Chordata</taxon>
        <taxon>Craniata</taxon>
        <taxon>Vertebrata</taxon>
        <taxon>Euteleostomi</taxon>
        <taxon>Actinopterygii</taxon>
        <taxon>Neopterygii</taxon>
        <taxon>Teleostei</taxon>
        <taxon>Ostariophysi</taxon>
        <taxon>Siluriformes</taxon>
        <taxon>Clariidae</taxon>
        <taxon>Clarias</taxon>
    </lineage>
</organism>
<protein>
    <submittedName>
        <fullName evidence="3">Leucine-rich repeat flightless-interacting protein 1-like isoform X1</fullName>
    </submittedName>
</protein>
<feature type="non-terminal residue" evidence="3">
    <location>
        <position position="370"/>
    </location>
</feature>
<reference evidence="3" key="1">
    <citation type="submission" date="2020-07" db="EMBL/GenBank/DDBJ databases">
        <title>Clarias magur genome sequencing, assembly and annotation.</title>
        <authorList>
            <person name="Kushwaha B."/>
            <person name="Kumar R."/>
            <person name="Das P."/>
            <person name="Joshi C.G."/>
            <person name="Kumar D."/>
            <person name="Nagpure N.S."/>
            <person name="Pandey M."/>
            <person name="Agarwal S."/>
            <person name="Srivastava S."/>
            <person name="Singh M."/>
            <person name="Sahoo L."/>
            <person name="Jayasankar P."/>
            <person name="Meher P.K."/>
            <person name="Koringa P.G."/>
            <person name="Iquebal M.A."/>
            <person name="Das S.P."/>
            <person name="Bit A."/>
            <person name="Patnaik S."/>
            <person name="Patel N."/>
            <person name="Shah T.M."/>
            <person name="Hinsu A."/>
            <person name="Jena J.K."/>
        </authorList>
    </citation>
    <scope>NUCLEOTIDE SEQUENCE</scope>
    <source>
        <strain evidence="3">CIFAMagur01</strain>
        <tissue evidence="3">Testis</tissue>
    </source>
</reference>
<name>A0A8J4U4M3_CLAMG</name>
<proteinExistence type="predicted"/>
<evidence type="ECO:0000313" key="3">
    <source>
        <dbReference type="EMBL" id="KAF5898671.1"/>
    </source>
</evidence>
<feature type="coiled-coil region" evidence="1">
    <location>
        <begin position="37"/>
        <end position="64"/>
    </location>
</feature>
<feature type="compositionally biased region" description="Basic and acidic residues" evidence="2">
    <location>
        <begin position="348"/>
        <end position="359"/>
    </location>
</feature>
<evidence type="ECO:0000313" key="4">
    <source>
        <dbReference type="Proteomes" id="UP000727407"/>
    </source>
</evidence>
<sequence length="370" mass="42964">MEMLLRPLLYATGAAAGALGGYILARSDEDTVLCQHQEQMEAENSDLRNQVLNLQGKLQKMMNLLSENHWTCDELSTKYMRDLETYSLRKFNFDERAETLMHNKDALKDAVTEAEEKIQTLVLSNFKLEVRMRQLEELLCASPSDGDMENQHDLSAEKHQEAIIVQLELETSDLRDRVETLRGKLRKIMNLHSESYRTSDELTTKYMRDLEGFSLCNSGETSLKHNKEALKGKHQKTIAQLKAEKADLEEHAETLLGSMQKMMNLLSENHRACDELMTKYMRDLEAYSLRKDSLFEMEEKWQMAVETIEEREADLRDQVETLQGTMQDTRILHSGRYCDVEELQKEYEREQEGKGKYGEMKTLTRSPSLR</sequence>
<dbReference type="Gene3D" id="1.20.5.4090">
    <property type="match status" value="4"/>
</dbReference>
<evidence type="ECO:0000256" key="1">
    <source>
        <dbReference type="SAM" id="Coils"/>
    </source>
</evidence>
<feature type="region of interest" description="Disordered" evidence="2">
    <location>
        <begin position="348"/>
        <end position="370"/>
    </location>
</feature>
<keyword evidence="1" id="KW-0175">Coiled coil</keyword>
<feature type="coiled-coil region" evidence="1">
    <location>
        <begin position="97"/>
        <end position="124"/>
    </location>
</feature>
<evidence type="ECO:0000256" key="2">
    <source>
        <dbReference type="SAM" id="MobiDB-lite"/>
    </source>
</evidence>